<proteinExistence type="predicted"/>
<dbReference type="SUPFAM" id="SSF52540">
    <property type="entry name" value="P-loop containing nucleoside triphosphate hydrolases"/>
    <property type="match status" value="1"/>
</dbReference>
<dbReference type="Proteomes" id="UP000198263">
    <property type="component" value="Unassembled WGS sequence"/>
</dbReference>
<dbReference type="InterPro" id="IPR003959">
    <property type="entry name" value="ATPase_AAA_core"/>
</dbReference>
<dbReference type="Pfam" id="PF00004">
    <property type="entry name" value="AAA"/>
    <property type="match status" value="1"/>
</dbReference>
<dbReference type="GO" id="GO:0005524">
    <property type="term" value="F:ATP binding"/>
    <property type="evidence" value="ECO:0007669"/>
    <property type="project" value="InterPro"/>
</dbReference>
<evidence type="ECO:0000313" key="3">
    <source>
        <dbReference type="Proteomes" id="UP000198263"/>
    </source>
</evidence>
<evidence type="ECO:0000259" key="1">
    <source>
        <dbReference type="Pfam" id="PF00004"/>
    </source>
</evidence>
<protein>
    <submittedName>
        <fullName evidence="2">ATPase family associated with various cellular activities (AAA)</fullName>
    </submittedName>
</protein>
<dbReference type="RefSeq" id="WP_087127877.1">
    <property type="nucleotide sequence ID" value="NZ_FCNV02000001.1"/>
</dbReference>
<gene>
    <name evidence="2" type="ORF">AWB72_00842</name>
</gene>
<dbReference type="EMBL" id="FCNV02000001">
    <property type="protein sequence ID" value="SAL15558.1"/>
    <property type="molecule type" value="Genomic_DNA"/>
</dbReference>
<organism evidence="2 3">
    <name type="scientific">Caballeronia concitans</name>
    <dbReference type="NCBI Taxonomy" id="1777133"/>
    <lineage>
        <taxon>Bacteria</taxon>
        <taxon>Pseudomonadati</taxon>
        <taxon>Pseudomonadota</taxon>
        <taxon>Betaproteobacteria</taxon>
        <taxon>Burkholderiales</taxon>
        <taxon>Burkholderiaceae</taxon>
        <taxon>Caballeronia</taxon>
    </lineage>
</organism>
<keyword evidence="3" id="KW-1185">Reference proteome</keyword>
<reference evidence="2 3" key="1">
    <citation type="submission" date="2016-01" db="EMBL/GenBank/DDBJ databases">
        <authorList>
            <person name="Peeters C."/>
        </authorList>
    </citation>
    <scope>NUCLEOTIDE SEQUENCE [LARGE SCALE GENOMIC DNA]</scope>
    <source>
        <strain evidence="2">LMG 29315</strain>
    </source>
</reference>
<dbReference type="OrthoDB" id="8889741at2"/>
<dbReference type="CDD" id="cd00009">
    <property type="entry name" value="AAA"/>
    <property type="match status" value="1"/>
</dbReference>
<evidence type="ECO:0000313" key="2">
    <source>
        <dbReference type="EMBL" id="SAL15558.1"/>
    </source>
</evidence>
<sequence length="1523" mass="170736">MSKAGIQSNRGDGYQTLIAFDWALTILSSADYEWLEIDSVTSPVDDVVIGRADGVRICCQCKKNQSSYKAWSVSDLGQEVEKAGKLLAADPKASVRFYSRSPFGELAALKEFGASYPDESLFHAHLGKAHRDTESQLRALLEKNTPSVSTYEFLQRTSFEGTPGLGDLRRRLFERLANLSSNASAAFNTLWAHLDQLGMRLEGHEANTAVRHRLSKEDLASLLNEAGAMIAPPMDVSAIQASFHSISAIGRSWQRAVRDQRLDSPSVREVMQAIEAKHRSILLTGAPGSGKTCVMLAVQDELERIFHAGQPLVPLFIQSREFSDAISAQERSDIGLANQWVQQAARMAERAHVVVLIDSLDVLSIAREHTALKYFLAQIDRLLTNPNVTVVTACREFDCSYDRSIAQRIWDKKITCEPFDWERDIAPLLGRLHIDASGIDINTRQLLCNPRELALYVELAQQGETFNVVTSQALAERYLEETVLANSELGDIAMTAVEALATEMLTARSLSIPRQRFKASTAIERVLLSNNVLVETRHGQLSFGHQTLLDVLVISGATRANLSLDAFIRQLPPVPFVRPTIRSFVAHLAAGDRRQLRLQLRMVLTGSHAFHVRRLVAESFAEQVPHDNDWPLVRDLWAQHREIFQVIYAQASRVEWHYFWMKHLLPVLTNTRDREALTMHAQRVCQWANVDAAGVSSFWHDVLEFDYLDKPQLAVAITYGITRVDNEFLPLFGPLVVKLLNAPRPEHDFLGEVLAACIRAGAANDELLWHYVTGEICDADLLAFKLGNKLHCQPHEFGKSGGTFIAARMKQSTDLLDMAVATIERWSAIRRADREDTPTSYWRGFLRSTSYEDAHSQTDKRHLDSERLLLDAIESAVVSHASVASPWWSSNRRRLSFSSEGALRYFAVLACTAAPSSNLDIIGQLLCEKALLDSDLAHELGTLIHAAFWQLPADTQDAVQATILTISDDDAEDPIRLNWIRRRQAQLILAIPRHLRLGDAQRILDECERDVWPLIRNPVIYMSGGFVNPPFSFQVFLDASDEVVFKLLAHYDGHDENWIQDTLVAGEREVGRQLDEAASRHPTRFMNLLSIGWTRLSDSTRENILSGASRYLAHRHGNLRPNGEWSPQDEPAPETVANLILAELEAHPIKWRHTQIASEAIEGCASVVSRAKEIAKVIEWAADFSTLREQSSISGDSVNLLTKGLNMSRGRAVEALMRLASKFAENDDPSPATLAPALRLFANDHDPAVRALMLRHLPYLQSRRERLGWQLFRVAMRDASGLWGIAEPCLYHAYHRRFGMVRLWLARIFRSRDNEALETWGRISALAVLSQHITVSAFLNDLDALGSKEAWRGAANVWTNAGNLKQHQQICLTGLFAGLFGSEAIAAVVAECFIDIFARGAPMIEIPIELLRRYFDLQENKAAASRSDVFGLDVWLNTMSLLNPTHALDIAEIYIRFIKRKNIFIYNYENNLTQLLTRLFAQAEEQEQADGGAMLARVVDLQDALLSLNVNGVSDWLKAAERL</sequence>
<name>A0A658QSA3_9BURK</name>
<dbReference type="InterPro" id="IPR027417">
    <property type="entry name" value="P-loop_NTPase"/>
</dbReference>
<accession>A0A658QSA3</accession>
<feature type="domain" description="ATPase AAA-type core" evidence="1">
    <location>
        <begin position="281"/>
        <end position="398"/>
    </location>
</feature>
<dbReference type="Gene3D" id="3.40.50.300">
    <property type="entry name" value="P-loop containing nucleotide triphosphate hydrolases"/>
    <property type="match status" value="1"/>
</dbReference>
<dbReference type="GO" id="GO:0016887">
    <property type="term" value="F:ATP hydrolysis activity"/>
    <property type="evidence" value="ECO:0007669"/>
    <property type="project" value="InterPro"/>
</dbReference>
<comment type="caution">
    <text evidence="2">The sequence shown here is derived from an EMBL/GenBank/DDBJ whole genome shotgun (WGS) entry which is preliminary data.</text>
</comment>